<feature type="region of interest" description="Disordered" evidence="8">
    <location>
        <begin position="226"/>
        <end position="301"/>
    </location>
</feature>
<feature type="compositionally biased region" description="Basic and acidic residues" evidence="8">
    <location>
        <begin position="509"/>
        <end position="521"/>
    </location>
</feature>
<dbReference type="FunFam" id="2.30.29.30:FF:000133">
    <property type="entry name" value="myosin phosphatase Rho-interacting protein isoform X1"/>
    <property type="match status" value="1"/>
</dbReference>
<feature type="compositionally biased region" description="Polar residues" evidence="8">
    <location>
        <begin position="1223"/>
        <end position="1242"/>
    </location>
</feature>
<keyword evidence="4 7" id="KW-0175">Coiled coil</keyword>
<evidence type="ECO:0000256" key="5">
    <source>
        <dbReference type="ARBA" id="ARBA00023203"/>
    </source>
</evidence>
<feature type="coiled-coil region" evidence="7">
    <location>
        <begin position="732"/>
        <end position="766"/>
    </location>
</feature>
<feature type="compositionally biased region" description="Basic and acidic residues" evidence="8">
    <location>
        <begin position="1347"/>
        <end position="1363"/>
    </location>
</feature>
<dbReference type="Gene3D" id="2.30.29.30">
    <property type="entry name" value="Pleckstrin-homology domain (PH domain)/Phosphotyrosine-binding domain (PTB)"/>
    <property type="match status" value="2"/>
</dbReference>
<keyword evidence="11" id="KW-1185">Reference proteome</keyword>
<accession>A0A3P9DU12</accession>
<feature type="compositionally biased region" description="Polar residues" evidence="8">
    <location>
        <begin position="226"/>
        <end position="249"/>
    </location>
</feature>
<reference evidence="10" key="1">
    <citation type="submission" date="2025-08" db="UniProtKB">
        <authorList>
            <consortium name="Ensembl"/>
        </authorList>
    </citation>
    <scope>IDENTIFICATION</scope>
</reference>
<dbReference type="InterPro" id="IPR052223">
    <property type="entry name" value="Actin_Cytoskeleton_Reg"/>
</dbReference>
<dbReference type="SUPFAM" id="SSF50729">
    <property type="entry name" value="PH domain-like"/>
    <property type="match status" value="2"/>
</dbReference>
<dbReference type="PROSITE" id="PS50003">
    <property type="entry name" value="PH_DOMAIN"/>
    <property type="match status" value="2"/>
</dbReference>
<dbReference type="PANTHER" id="PTHR17271:SF9">
    <property type="entry name" value="MYOSIN PHOSPHATASE RHO-INTERACTING PROTEIN"/>
    <property type="match status" value="1"/>
</dbReference>
<feature type="coiled-coil region" evidence="7">
    <location>
        <begin position="1175"/>
        <end position="1209"/>
    </location>
</feature>
<feature type="compositionally biased region" description="Basic and acidic residues" evidence="8">
    <location>
        <begin position="563"/>
        <end position="572"/>
    </location>
</feature>
<dbReference type="PANTHER" id="PTHR17271">
    <property type="entry name" value="PLECKSTRIN HOMOLOGY PH DOMAIN-CONTAINING PROTEIN"/>
    <property type="match status" value="1"/>
</dbReference>
<dbReference type="InterPro" id="IPR011993">
    <property type="entry name" value="PH-like_dom_sf"/>
</dbReference>
<feature type="compositionally biased region" description="Polar residues" evidence="8">
    <location>
        <begin position="630"/>
        <end position="642"/>
    </location>
</feature>
<comment type="subcellular location">
    <subcellularLocation>
        <location evidence="1">Cytoplasm</location>
        <location evidence="1">Cytoskeleton</location>
    </subcellularLocation>
</comment>
<feature type="region of interest" description="Disordered" evidence="8">
    <location>
        <begin position="504"/>
        <end position="550"/>
    </location>
</feature>
<feature type="domain" description="PH" evidence="9">
    <location>
        <begin position="388"/>
        <end position="484"/>
    </location>
</feature>
<reference evidence="10" key="2">
    <citation type="submission" date="2025-09" db="UniProtKB">
        <authorList>
            <consortium name="Ensembl"/>
        </authorList>
    </citation>
    <scope>IDENTIFICATION</scope>
</reference>
<evidence type="ECO:0000256" key="6">
    <source>
        <dbReference type="ARBA" id="ARBA00023212"/>
    </source>
</evidence>
<keyword evidence="2" id="KW-0963">Cytoplasm</keyword>
<dbReference type="Ensembl" id="ENSMZET00005038936.1">
    <property type="protein sequence ID" value="ENSMZEP00005037626.1"/>
    <property type="gene ID" value="ENSMZEG00005028060.1"/>
</dbReference>
<keyword evidence="3" id="KW-0597">Phosphoprotein</keyword>
<evidence type="ECO:0000256" key="3">
    <source>
        <dbReference type="ARBA" id="ARBA00022553"/>
    </source>
</evidence>
<proteinExistence type="predicted"/>
<feature type="coiled-coil region" evidence="7">
    <location>
        <begin position="2032"/>
        <end position="2157"/>
    </location>
</feature>
<feature type="coiled-coil region" evidence="7">
    <location>
        <begin position="2191"/>
        <end position="2218"/>
    </location>
</feature>
<feature type="compositionally biased region" description="Low complexity" evidence="8">
    <location>
        <begin position="577"/>
        <end position="615"/>
    </location>
</feature>
<feature type="region of interest" description="Disordered" evidence="8">
    <location>
        <begin position="651"/>
        <end position="670"/>
    </location>
</feature>
<evidence type="ECO:0000256" key="2">
    <source>
        <dbReference type="ARBA" id="ARBA00022490"/>
    </source>
</evidence>
<feature type="region of interest" description="Disordered" evidence="8">
    <location>
        <begin position="952"/>
        <end position="974"/>
    </location>
</feature>
<dbReference type="GO" id="GO:0051015">
    <property type="term" value="F:actin filament binding"/>
    <property type="evidence" value="ECO:0007669"/>
    <property type="project" value="TreeGrafter"/>
</dbReference>
<evidence type="ECO:0000313" key="11">
    <source>
        <dbReference type="Proteomes" id="UP000265160"/>
    </source>
</evidence>
<feature type="region of interest" description="Disordered" evidence="8">
    <location>
        <begin position="1924"/>
        <end position="1959"/>
    </location>
</feature>
<feature type="region of interest" description="Disordered" evidence="8">
    <location>
        <begin position="2278"/>
        <end position="2305"/>
    </location>
</feature>
<dbReference type="InterPro" id="IPR039597">
    <property type="entry name" value="M-RIP_PH"/>
</dbReference>
<feature type="compositionally biased region" description="Polar residues" evidence="8">
    <location>
        <begin position="522"/>
        <end position="532"/>
    </location>
</feature>
<sequence length="2323" mass="265111">MSLKDNPCRKFQANIFNKSKCQNCFKPRESHLLNDEDLNQAKPIYAGWLLLAPEGTNFDNPLHRSRKWQRRFFILYEHGLLRYALDEMPSTLPQGTINMNQCSDVIDGESRTGQKNSLCILTPEKEYFIRAECKEIINGWQEALTVYPRTNKQNQKKKRKVDPPTHQEPGPAKVTVTSSSSRGSIPCLPSSIASAERVPMSRATLWQEEPRWSRATIPCSRSASCLSQLGHSQPDSSITTQDDGGTVSSGRKVRVESGYFSLEKTKSEPSPQSAHHSQPPQHLPLSSSASSSSLGAPSSRRSQIIERFEDGQHVERMETNGSDPSNSVLIQRQGRSERRYLANKHEMSLDSAKDRSVPDVSSSTLANLRRAKSLDRRATESSMTPDLLNFKKGWMTKLYEDGVWKKHWFVLTDQTLRYYKDSIAEEASEMDGEIDLSTCYDVKEFPVQRNYGFQILCKEGACTLSAMTSGIRRNWIQAIMKNVRPTIAPDVTRSLPDEKIKSQVMLDPDPSHNPEIPKSDGQRQPSGNNASAPASEPRKSRVRERRREGRSKTFDWTEFKMERKEKPVKEQADTVDLSSSFSTTSSYCSASSSPSSLASSPVSSSSLQTSSASAAHPPSITEEAEKENVNGGTSSTARTPNTVTVTVISTLNATSPVQQPTPGIQEQGKMEVDHPAAISPASEDKDSRSSDVQDEIEQRWHQVETTPLREEKQVPITTALGNSERLPAHELAALLDKELGQKQKELDQLQKQNNLLKEQLENALVREQSAREGYVLQSATPPTSSPHRVPWQHLHRLNQDLQGELESQKHKQDLAQQQIRTLKRSYTEAQDAVERHESDIQALQSKLASAMAEILASEQAVARMRNELRLEQERSKEHEEEYSHSEATLRAQLKDSEDRLREVEANLLERNQALRQLERQQALQRDHVREIQRLQEKLQEVTARLTATEEGQALKDERLKQEQHSMQESHERERQNLCKRLAEAETAHKKVEDRLFEAEQQVEALLRGRRASGGTECKQEMLKLQEELAQKADMVESLKESVRRLEEEKGHLTCRCQELINQIAEADREVNKLRSRLETEEADYYTLEHSYERATQEFQKMSQFLREKEEEVRQTKEMYERLMERKEEDLKEALIKMTALGNSLEETELKLRAKEELLCQMTQSLLDKVEPCNAEKDLQAKLVVAEDRIAELEQHLNALQLGYANLHMERQQIPEQSEEERTSPSSLSNAELSLDNTSTTESSPDDKESQAKRPRIRFSSIQCQKYVNFEVLDTSQKMNQDVAEDIELTEGTATPDFTAPHANDPEKFISIIHALETKLLATEDKLRNLTQNLDRQRSTQAEDLSDIDLKIGEKDSCPEKETSDASGIQSSAGIKYCTNALVCVENGREKVRAILSGSHETDTQLHSLCEIEKDLFNASLYLQRGQKMLEEQSPAFHPNQTPETVDKEAMHLFAKTLSFEAMVLNKMALLIQTSKSDLLQALTEIWEDIEHIKRSDKDCLAVVYADVLTRKLILESGFWKELEKAETDVAKSKEGGVLDDVDVDAKVAFNNFIKAELAYSIQNLKLCYEEKFKILKRELAVAHKNLYEREMALKAIIEASKRPDLKTVIKEVKNNFGFNKQKLADIHPPELAPYMEQIEIEEARDLAEEIVDRHLAGEMPSCGIDSVESLQNAHESLANELQRQAAILHKYAQELESGESNPGLSKMIRSLLGHQTSHIFTSTSLCMREALTQAQVAYVACRLRAMHEQDLGYCKQTSQTMDDLVQQHARSVTAIQEKYEESLQEECRNFKQMVESLQKENQTLKSEISKRVNQLSQQQQQQVVFLEKEFQKETEDLKQKHQRELSRAEQGCASTELALMEAAADSQQKLEVLLADMDTMEERHESHVRKLEEQFEMRVCELQHIHKDNIEKLRSEYVENIQSLKDHRSYDQNPEVSQPPPYEEAATPMEEEEQGKGDDVQHISEVDSMVVLKDRIQELETQMNNMRDELENKHLEGDVASLREKYQRDFESLKATCERGFAAMEETHQKVIEDLQRQHQREISKLMEERERLLAEETAATIAAIEAMKNAHKEELEKTQRSQISGLNSDIDELRLQYEEELQSIQRELEVLSEQYSQKCLENAHLAQALEAERQALRQCQRENQELNAHNQELNNRLTVEISRMRSCFSGETAHSSLSQGKDVYELEVLLRIKESEIQYLKQEIHSLKDELQSALRDKKYATDKYKDIYTELSIVKAKADCDISKLKEKLLIATEALGERTVDGTVTSGYDIMKSKSNPDFMKKEQSASSRHSRGLRSKSLKEGLTVQERMKLFEAKDSRKI</sequence>
<feature type="region of interest" description="Disordered" evidence="8">
    <location>
        <begin position="150"/>
        <end position="190"/>
    </location>
</feature>
<feature type="region of interest" description="Disordered" evidence="8">
    <location>
        <begin position="563"/>
        <end position="642"/>
    </location>
</feature>
<evidence type="ECO:0000313" key="10">
    <source>
        <dbReference type="Ensembl" id="ENSMZEP00005037626.1"/>
    </source>
</evidence>
<organism evidence="10 11">
    <name type="scientific">Maylandia zebra</name>
    <name type="common">zebra mbuna</name>
    <dbReference type="NCBI Taxonomy" id="106582"/>
    <lineage>
        <taxon>Eukaryota</taxon>
        <taxon>Metazoa</taxon>
        <taxon>Chordata</taxon>
        <taxon>Craniata</taxon>
        <taxon>Vertebrata</taxon>
        <taxon>Euteleostomi</taxon>
        <taxon>Actinopterygii</taxon>
        <taxon>Neopterygii</taxon>
        <taxon>Teleostei</taxon>
        <taxon>Neoteleostei</taxon>
        <taxon>Acanthomorphata</taxon>
        <taxon>Ovalentaria</taxon>
        <taxon>Cichlomorphae</taxon>
        <taxon>Cichliformes</taxon>
        <taxon>Cichlidae</taxon>
        <taxon>African cichlids</taxon>
        <taxon>Pseudocrenilabrinae</taxon>
        <taxon>Haplochromini</taxon>
        <taxon>Maylandia</taxon>
        <taxon>Maylandia zebra complex</taxon>
    </lineage>
</organism>
<dbReference type="Proteomes" id="UP000265160">
    <property type="component" value="Unplaced"/>
</dbReference>
<feature type="region of interest" description="Disordered" evidence="8">
    <location>
        <begin position="1211"/>
        <end position="1254"/>
    </location>
</feature>
<feature type="compositionally biased region" description="Low complexity" evidence="8">
    <location>
        <begin position="269"/>
        <end position="299"/>
    </location>
</feature>
<feature type="compositionally biased region" description="Polar residues" evidence="8">
    <location>
        <begin position="651"/>
        <end position="664"/>
    </location>
</feature>
<evidence type="ECO:0000256" key="8">
    <source>
        <dbReference type="SAM" id="MobiDB-lite"/>
    </source>
</evidence>
<evidence type="ECO:0000259" key="9">
    <source>
        <dbReference type="PROSITE" id="PS50003"/>
    </source>
</evidence>
<protein>
    <submittedName>
        <fullName evidence="10">Myosin phosphatase Rho interacting protein</fullName>
    </submittedName>
</protein>
<dbReference type="CDD" id="cd01236">
    <property type="entry name" value="PH_RIP"/>
    <property type="match status" value="1"/>
</dbReference>
<dbReference type="GO" id="GO:0015629">
    <property type="term" value="C:actin cytoskeleton"/>
    <property type="evidence" value="ECO:0007669"/>
    <property type="project" value="UniProtKB-ARBA"/>
</dbReference>
<name>A0A3P9DU12_9CICH</name>
<dbReference type="CDD" id="cd13275">
    <property type="entry name" value="PH_M-RIP"/>
    <property type="match status" value="1"/>
</dbReference>
<feature type="coiled-coil region" evidence="7">
    <location>
        <begin position="1969"/>
        <end position="1996"/>
    </location>
</feature>
<evidence type="ECO:0000256" key="1">
    <source>
        <dbReference type="ARBA" id="ARBA00004245"/>
    </source>
</evidence>
<dbReference type="Pfam" id="PF00169">
    <property type="entry name" value="PH"/>
    <property type="match status" value="2"/>
</dbReference>
<dbReference type="GeneTree" id="ENSGT00940000155286"/>
<dbReference type="InterPro" id="IPR001849">
    <property type="entry name" value="PH_domain"/>
</dbReference>
<dbReference type="SMART" id="SM00233">
    <property type="entry name" value="PH"/>
    <property type="match status" value="2"/>
</dbReference>
<evidence type="ECO:0000256" key="4">
    <source>
        <dbReference type="ARBA" id="ARBA00023054"/>
    </source>
</evidence>
<keyword evidence="5" id="KW-0009">Actin-binding</keyword>
<feature type="domain" description="PH" evidence="9">
    <location>
        <begin position="42"/>
        <end position="149"/>
    </location>
</feature>
<evidence type="ECO:0000256" key="7">
    <source>
        <dbReference type="SAM" id="Coils"/>
    </source>
</evidence>
<keyword evidence="6" id="KW-0206">Cytoskeleton</keyword>
<feature type="region of interest" description="Disordered" evidence="8">
    <location>
        <begin position="1335"/>
        <end position="1365"/>
    </location>
</feature>